<evidence type="ECO:0000256" key="8">
    <source>
        <dbReference type="SAM" id="Phobius"/>
    </source>
</evidence>
<dbReference type="GO" id="GO:0050916">
    <property type="term" value="P:sensory perception of sweet taste"/>
    <property type="evidence" value="ECO:0007669"/>
    <property type="project" value="UniProtKB-ARBA"/>
</dbReference>
<evidence type="ECO:0000313" key="9">
    <source>
        <dbReference type="EMBL" id="OXA58192.1"/>
    </source>
</evidence>
<sequence>MFEISKDLGENYNRKTDHLQRQLQQDSIHIQFAIVKTLVQPNFGESMQQINNTSAGSLKRNWKRKNFANFFIAWLNFTNFLLILPFRVVRNDACFDGTNEKVEEYVIKNNRVQQVISALFHISTLLIYFGEFRITIVNNMTHNPVEFLSMFDKIATLLHNFVLMYIMWRKSPKFLLAVNKLAARKSMIVEEKSQMLPSRWVAVTIMGIYALFALITPLLLSDQFSSFDLQIAKFEERIKYHFFLTSEKPSALFHATANSSNTNLVLDLIASPEKIPSLALFCICFAFRSFMGSFTDALVLVTALSLWHPVKEFSEILRKSISEENANIGFADAVKEYRKLKELSIAINDAVQTVVFTFVVQAIFFYSTRLKEWITNCGSGTLYLSFFFISFFFMFYFASDVCKQVDQFRLFIYQMNSEDRKFAAETDIMVLLHELSSSPIGISGKGRFVINYSFVASIICGLGHISTLMEYLSDVRGLRREISPSGRNPVVYLEYFMVHASIIRHFLLVVIYWRRSELFHKIVNSLDGRQPMTFKCFSSTIENHKLKSQVPKKWIAVIITSIYFFLALFTSITPFFYALSNKPEEFERMEKMVKFMYFVPEKGSQVQARHSPVVLTYSPLLSNTMHINDSDIPDYIMGFGTDAMIPDQIHQKYQPNIPCVTFGIVAVIFRYLFGCSADCLILIIVLSLWFPVADFAKFIRIERRMTKSILTPADAFVEYRSLKRLANLINATIRNLIIFVILQAIFFYPVGIKQVVASCDSSGVHYIGFFLLSFCITFYFAADICKQMQSFQAYLRDEHRQWEFAKLDRYMILQETVTNPIGIADEGRFTVDFPFVAAVTSTLMTYFIVSVQYDDKHKS</sequence>
<evidence type="ECO:0000256" key="4">
    <source>
        <dbReference type="ARBA" id="ARBA00022692"/>
    </source>
</evidence>
<gene>
    <name evidence="9" type="ORF">Fcan01_06999</name>
</gene>
<feature type="transmembrane region" description="Helical" evidence="8">
    <location>
        <begin position="112"/>
        <end position="129"/>
    </location>
</feature>
<feature type="transmembrane region" description="Helical" evidence="8">
    <location>
        <begin position="490"/>
        <end position="513"/>
    </location>
</feature>
<comment type="subcellular location">
    <subcellularLocation>
        <location evidence="1">Cell membrane</location>
        <topology evidence="1">Multi-pass membrane protein</topology>
    </subcellularLocation>
</comment>
<feature type="transmembrane region" description="Helical" evidence="8">
    <location>
        <begin position="554"/>
        <end position="579"/>
    </location>
</feature>
<evidence type="ECO:0000256" key="7">
    <source>
        <dbReference type="ARBA" id="ARBA00023170"/>
    </source>
</evidence>
<accession>A0A226EKM4</accession>
<dbReference type="PANTHER" id="PTHR21421">
    <property type="entry name" value="GUSTATORY RECEPTOR"/>
    <property type="match status" value="1"/>
</dbReference>
<feature type="transmembrane region" description="Helical" evidence="8">
    <location>
        <begin position="449"/>
        <end position="469"/>
    </location>
</feature>
<feature type="transmembrane region" description="Helical" evidence="8">
    <location>
        <begin position="733"/>
        <end position="751"/>
    </location>
</feature>
<feature type="transmembrane region" description="Helical" evidence="8">
    <location>
        <begin position="67"/>
        <end position="86"/>
    </location>
</feature>
<dbReference type="Pfam" id="PF06151">
    <property type="entry name" value="Trehalose_recp"/>
    <property type="match status" value="1"/>
</dbReference>
<dbReference type="OrthoDB" id="8297814at2759"/>
<dbReference type="Proteomes" id="UP000198287">
    <property type="component" value="Unassembled WGS sequence"/>
</dbReference>
<organism evidence="9 10">
    <name type="scientific">Folsomia candida</name>
    <name type="common">Springtail</name>
    <dbReference type="NCBI Taxonomy" id="158441"/>
    <lineage>
        <taxon>Eukaryota</taxon>
        <taxon>Metazoa</taxon>
        <taxon>Ecdysozoa</taxon>
        <taxon>Arthropoda</taxon>
        <taxon>Hexapoda</taxon>
        <taxon>Collembola</taxon>
        <taxon>Entomobryomorpha</taxon>
        <taxon>Isotomoidea</taxon>
        <taxon>Isotomidae</taxon>
        <taxon>Proisotominae</taxon>
        <taxon>Folsomia</taxon>
    </lineage>
</organism>
<feature type="transmembrane region" description="Helical" evidence="8">
    <location>
        <begin position="150"/>
        <end position="168"/>
    </location>
</feature>
<feature type="transmembrane region" description="Helical" evidence="8">
    <location>
        <begin position="350"/>
        <end position="368"/>
    </location>
</feature>
<reference evidence="9 10" key="1">
    <citation type="submission" date="2015-12" db="EMBL/GenBank/DDBJ databases">
        <title>The genome of Folsomia candida.</title>
        <authorList>
            <person name="Faddeeva A."/>
            <person name="Derks M.F."/>
            <person name="Anvar Y."/>
            <person name="Smit S."/>
            <person name="Van Straalen N."/>
            <person name="Roelofs D."/>
        </authorList>
    </citation>
    <scope>NUCLEOTIDE SEQUENCE [LARGE SCALE GENOMIC DNA]</scope>
    <source>
        <strain evidence="9 10">VU population</strain>
        <tissue evidence="9">Whole body</tissue>
    </source>
</reference>
<keyword evidence="3" id="KW-1003">Cell membrane</keyword>
<dbReference type="AlphaFoldDB" id="A0A226EKM4"/>
<evidence type="ECO:0000256" key="2">
    <source>
        <dbReference type="ARBA" id="ARBA00005327"/>
    </source>
</evidence>
<keyword evidence="7" id="KW-0675">Receptor</keyword>
<keyword evidence="4 8" id="KW-0812">Transmembrane</keyword>
<evidence type="ECO:0000256" key="1">
    <source>
        <dbReference type="ARBA" id="ARBA00004651"/>
    </source>
</evidence>
<name>A0A226EKM4_FOLCA</name>
<dbReference type="GO" id="GO:0005886">
    <property type="term" value="C:plasma membrane"/>
    <property type="evidence" value="ECO:0007669"/>
    <property type="project" value="UniProtKB-SubCell"/>
</dbReference>
<dbReference type="InterPro" id="IPR009318">
    <property type="entry name" value="Gustatory_rcpt"/>
</dbReference>
<dbReference type="GO" id="GO:0008527">
    <property type="term" value="F:taste receptor activity"/>
    <property type="evidence" value="ECO:0007669"/>
    <property type="project" value="InterPro"/>
</dbReference>
<dbReference type="EMBL" id="LNIX01000003">
    <property type="protein sequence ID" value="OXA58192.1"/>
    <property type="molecule type" value="Genomic_DNA"/>
</dbReference>
<comment type="similarity">
    <text evidence="2">Belongs to the insect chemoreceptor superfamily. Gustatory receptor (GR) family. Gr5a subfamily.</text>
</comment>
<keyword evidence="5 8" id="KW-1133">Transmembrane helix</keyword>
<evidence type="ECO:0000256" key="5">
    <source>
        <dbReference type="ARBA" id="ARBA00022989"/>
    </source>
</evidence>
<evidence type="ECO:0000256" key="6">
    <source>
        <dbReference type="ARBA" id="ARBA00023136"/>
    </source>
</evidence>
<evidence type="ECO:0000313" key="10">
    <source>
        <dbReference type="Proteomes" id="UP000198287"/>
    </source>
</evidence>
<keyword evidence="10" id="KW-1185">Reference proteome</keyword>
<comment type="caution">
    <text evidence="9">The sequence shown here is derived from an EMBL/GenBank/DDBJ whole genome shotgun (WGS) entry which is preliminary data.</text>
</comment>
<feature type="transmembrane region" description="Helical" evidence="8">
    <location>
        <begin position="200"/>
        <end position="220"/>
    </location>
</feature>
<feature type="transmembrane region" description="Helical" evidence="8">
    <location>
        <begin position="380"/>
        <end position="398"/>
    </location>
</feature>
<feature type="transmembrane region" description="Helical" evidence="8">
    <location>
        <begin position="763"/>
        <end position="782"/>
    </location>
</feature>
<keyword evidence="6 8" id="KW-0472">Membrane</keyword>
<proteinExistence type="inferred from homology"/>
<dbReference type="PANTHER" id="PTHR21421:SF29">
    <property type="entry name" value="GUSTATORY RECEPTOR 5A FOR TREHALOSE-RELATED"/>
    <property type="match status" value="1"/>
</dbReference>
<evidence type="ECO:0000256" key="3">
    <source>
        <dbReference type="ARBA" id="ARBA00022475"/>
    </source>
</evidence>
<protein>
    <submittedName>
        <fullName evidence="9">Uncharacterized protein</fullName>
    </submittedName>
</protein>